<dbReference type="EC" id="2.7.7.89" evidence="7"/>
<comment type="catalytic activity">
    <reaction evidence="7">
        <text>[glutamine synthetase]-L-tyrosine + ATP = [glutamine synthetase]-O(4)-(5'-adenylyl)-L-tyrosine + diphosphate</text>
        <dbReference type="Rhea" id="RHEA:18589"/>
        <dbReference type="Rhea" id="RHEA-COMP:10660"/>
        <dbReference type="Rhea" id="RHEA-COMP:10661"/>
        <dbReference type="ChEBI" id="CHEBI:30616"/>
        <dbReference type="ChEBI" id="CHEBI:33019"/>
        <dbReference type="ChEBI" id="CHEBI:46858"/>
        <dbReference type="ChEBI" id="CHEBI:83624"/>
        <dbReference type="EC" id="2.7.7.42"/>
    </reaction>
</comment>
<evidence type="ECO:0000313" key="11">
    <source>
        <dbReference type="Proteomes" id="UP001156441"/>
    </source>
</evidence>
<sequence>MADPVRSTPSIARYGLTDDRAAEYLRAAGWWSDTGPAPDHEASMVGLSRAPDPDLALLAIDRLRAAEEDGWSAVDRAVATDRGLRGRLLAVFGASSALADFVIARPGEWRRLLTDRQHSVADYTRVLLEAVEADEHGTAALTGSDAVRALRAAYRGLLLEIAADDLGHLVERDLPAPGYTATTTRLTTLAEAGIRAALAVAATEVGDARKACRLAVIAMGKCGGHELNYVSDVDVLFVGDGDLDVATRLASTMLRVAGQACFEVDAALRPEGKAGPLVRTLDGHAAYYERWARTWEFQALLKARPLAGDAELGQEYLDVVEPHVWAAADRDNFVDDVRAMRRRVEDHVPAELADRELKLGRGGLRDVEFAVQLLQLVHGRNDESLRHRSTVDTLAALGGGGYVGRTDAAELGESYRFLRMLEHRLQLQKLRRTHVFPAESDRDELRRLARAAGIRPDRGRGADQILLEEYRRHVRRVRRLHEKLFYRPLLEAVARVPGEALRLSPSAAQARLAALGYAAPDGALRHIAALTTGVSRRAAIQGTLLPALLEMLAETPDPDGGLLAYRRVSEALAGTDWYLRVLRDEAAVAERLAVLLGTSKLVPDLVVRAPEVLRLLGDPDRLAGRDTAEVATSLRQAVARHSHLGEAVAAARSLRRHELLRVASADLLGFMDVLTVCHALSSVWVAVLRATLAAAERAESVAAGRQARIAVVGMGRLGGAELGYGSDADVLFVCEPVDGVADSDAVKYASRVAQSVRKLLGAPSQDPPLQVDVDLRPEGRQGPIVRTLESYRSYYGQWAEVWEAQALLRARPIAGDEDLGARFVELVDPLRYPDGGLDADRVREIRRIKARVDTERLPRGADPALHTKLGRGGLADVEWTLQLLQLRHASAVPALRTTSTIEGLGAAEDAGLVDPVDATALREAWLLATRTRNALTVVRGKVTDQLPTSGRDLVAVAGVLWQTTDPDPGQFVDSYRRTTRRARSVVERLFTED</sequence>
<dbReference type="InterPro" id="IPR013546">
    <property type="entry name" value="PII_UdlTrfase/GS_AdlTrfase"/>
</dbReference>
<evidence type="ECO:0000256" key="3">
    <source>
        <dbReference type="ARBA" id="ARBA00022741"/>
    </source>
</evidence>
<dbReference type="InterPro" id="IPR005190">
    <property type="entry name" value="GlnE_rpt_dom"/>
</dbReference>
<dbReference type="NCBIfam" id="NF010707">
    <property type="entry name" value="PRK14109.1"/>
    <property type="match status" value="1"/>
</dbReference>
<keyword evidence="2 7" id="KW-0548">Nucleotidyltransferase</keyword>
<gene>
    <name evidence="7" type="primary">glnE</name>
    <name evidence="10" type="ORF">JT362_34230</name>
</gene>
<keyword evidence="3 7" id="KW-0547">Nucleotide-binding</keyword>
<evidence type="ECO:0000256" key="5">
    <source>
        <dbReference type="ARBA" id="ARBA00022842"/>
    </source>
</evidence>
<reference evidence="10 11" key="1">
    <citation type="submission" date="2021-02" db="EMBL/GenBank/DDBJ databases">
        <title>Actinophytocola xerophila sp. nov., isolated from soil of cotton cropping field.</title>
        <authorList>
            <person name="Huang R."/>
            <person name="Chen X."/>
            <person name="Ge X."/>
            <person name="Liu W."/>
        </authorList>
    </citation>
    <scope>NUCLEOTIDE SEQUENCE [LARGE SCALE GENOMIC DNA]</scope>
    <source>
        <strain evidence="10 11">S1-96</strain>
    </source>
</reference>
<dbReference type="RefSeq" id="WP_260196134.1">
    <property type="nucleotide sequence ID" value="NZ_JAFFZE010000034.1"/>
</dbReference>
<dbReference type="GO" id="GO:0047388">
    <property type="term" value="F:[glutamine synthetase]-adenylyl-L-tyrosine phosphorylase activity"/>
    <property type="evidence" value="ECO:0007669"/>
    <property type="project" value="UniProtKB-EC"/>
</dbReference>
<dbReference type="InterPro" id="IPR023057">
    <property type="entry name" value="GlnE"/>
</dbReference>
<keyword evidence="11" id="KW-1185">Reference proteome</keyword>
<feature type="domain" description="Glutamate-ammonia ligase adenylyltransferase repeated" evidence="8">
    <location>
        <begin position="87"/>
        <end position="317"/>
    </location>
</feature>
<feature type="region of interest" description="Adenylyl removase" evidence="7">
    <location>
        <begin position="1"/>
        <end position="489"/>
    </location>
</feature>
<evidence type="ECO:0000256" key="2">
    <source>
        <dbReference type="ARBA" id="ARBA00022695"/>
    </source>
</evidence>
<dbReference type="GO" id="GO:0008882">
    <property type="term" value="F:[glutamate-ammonia-ligase] adenylyltransferase activity"/>
    <property type="evidence" value="ECO:0007669"/>
    <property type="project" value="UniProtKB-EC"/>
</dbReference>
<comment type="similarity">
    <text evidence="7">Belongs to the GlnE family.</text>
</comment>
<dbReference type="Pfam" id="PF08335">
    <property type="entry name" value="GlnD_UR_UTase"/>
    <property type="match status" value="2"/>
</dbReference>
<proteinExistence type="inferred from homology"/>
<comment type="function">
    <text evidence="7">Involved in the regulation of glutamine synthetase GlnA, a key enzyme in the process to assimilate ammonia. When cellular nitrogen levels are high, the C-terminal adenylyl transferase (AT) inactivates GlnA by covalent transfer of an adenylyl group from ATP to specific tyrosine residue of GlnA, thus reducing its activity. Conversely, when nitrogen levels are low, the N-terminal adenylyl removase (AR) activates GlnA by removing the adenylyl group by phosphorolysis, increasing its activity. The regulatory region of GlnE binds the signal transduction protein PII (GlnB) which indicates the nitrogen status of the cell.</text>
</comment>
<feature type="region of interest" description="Adenylyl transferase" evidence="7">
    <location>
        <begin position="497"/>
        <end position="993"/>
    </location>
</feature>
<evidence type="ECO:0000256" key="1">
    <source>
        <dbReference type="ARBA" id="ARBA00022679"/>
    </source>
</evidence>
<evidence type="ECO:0000256" key="7">
    <source>
        <dbReference type="HAMAP-Rule" id="MF_00802"/>
    </source>
</evidence>
<protein>
    <recommendedName>
        <fullName evidence="7">Bifunctional glutamine synthetase adenylyltransferase/adenylyl-removing enzyme</fullName>
    </recommendedName>
    <alternativeName>
        <fullName evidence="7">ATP:glutamine synthetase adenylyltransferase</fullName>
    </alternativeName>
    <alternativeName>
        <fullName evidence="7">ATase</fullName>
    </alternativeName>
    <domain>
        <recommendedName>
            <fullName evidence="7">Glutamine synthetase adenylyl-L-tyrosine phosphorylase</fullName>
            <ecNumber evidence="7">2.7.7.89</ecNumber>
        </recommendedName>
        <alternativeName>
            <fullName evidence="7">Adenylyl removase</fullName>
            <shortName evidence="7">AR</shortName>
            <shortName evidence="7">AT-N</shortName>
        </alternativeName>
    </domain>
    <domain>
        <recommendedName>
            <fullName evidence="7">Glutamine synthetase adenylyl transferase</fullName>
            <ecNumber evidence="7">2.7.7.42</ecNumber>
        </recommendedName>
        <alternativeName>
            <fullName evidence="7">Adenylyl transferase</fullName>
            <shortName evidence="7">AT</shortName>
            <shortName evidence="7">AT-C</shortName>
        </alternativeName>
    </domain>
</protein>
<dbReference type="Gene3D" id="1.20.120.330">
    <property type="entry name" value="Nucleotidyltransferases domain 2"/>
    <property type="match status" value="2"/>
</dbReference>
<name>A0ABT2JK89_9PSEU</name>
<dbReference type="CDD" id="cd05401">
    <property type="entry name" value="NT_GlnE_GlnD_like"/>
    <property type="match status" value="2"/>
</dbReference>
<dbReference type="SUPFAM" id="SSF81593">
    <property type="entry name" value="Nucleotidyltransferase substrate binding subunit/domain"/>
    <property type="match status" value="2"/>
</dbReference>
<dbReference type="InterPro" id="IPR043519">
    <property type="entry name" value="NT_sf"/>
</dbReference>
<keyword evidence="6 7" id="KW-0511">Multifunctional enzyme</keyword>
<feature type="domain" description="PII-uridylyltransferase/Glutamine-synthetase adenylyltransferase" evidence="9">
    <location>
        <begin position="338"/>
        <end position="485"/>
    </location>
</feature>
<evidence type="ECO:0000259" key="9">
    <source>
        <dbReference type="Pfam" id="PF08335"/>
    </source>
</evidence>
<dbReference type="EMBL" id="JAFFZE010000034">
    <property type="protein sequence ID" value="MCT2588181.1"/>
    <property type="molecule type" value="Genomic_DNA"/>
</dbReference>
<dbReference type="EC" id="2.7.7.42" evidence="7"/>
<dbReference type="PANTHER" id="PTHR30621">
    <property type="entry name" value="GLUTAMINE SYNTHETASE ADENYLYLTRANSFERASE"/>
    <property type="match status" value="1"/>
</dbReference>
<dbReference type="Pfam" id="PF03710">
    <property type="entry name" value="GlnE"/>
    <property type="match status" value="2"/>
</dbReference>
<feature type="domain" description="PII-uridylyltransferase/Glutamine-synthetase adenylyltransferase" evidence="9">
    <location>
        <begin position="866"/>
        <end position="990"/>
    </location>
</feature>
<comment type="catalytic activity">
    <reaction evidence="7">
        <text>[glutamine synthetase]-O(4)-(5'-adenylyl)-L-tyrosine + phosphate = [glutamine synthetase]-L-tyrosine + ADP</text>
        <dbReference type="Rhea" id="RHEA:43716"/>
        <dbReference type="Rhea" id="RHEA-COMP:10660"/>
        <dbReference type="Rhea" id="RHEA-COMP:10661"/>
        <dbReference type="ChEBI" id="CHEBI:43474"/>
        <dbReference type="ChEBI" id="CHEBI:46858"/>
        <dbReference type="ChEBI" id="CHEBI:83624"/>
        <dbReference type="ChEBI" id="CHEBI:456216"/>
        <dbReference type="EC" id="2.7.7.89"/>
    </reaction>
</comment>
<evidence type="ECO:0000313" key="10">
    <source>
        <dbReference type="EMBL" id="MCT2588181.1"/>
    </source>
</evidence>
<keyword evidence="1 7" id="KW-0808">Transferase</keyword>
<dbReference type="Proteomes" id="UP001156441">
    <property type="component" value="Unassembled WGS sequence"/>
</dbReference>
<dbReference type="PANTHER" id="PTHR30621:SF0">
    <property type="entry name" value="BIFUNCTIONAL GLUTAMINE SYNTHETASE ADENYLYLTRANSFERASE_ADENYLYL-REMOVING ENZYME"/>
    <property type="match status" value="1"/>
</dbReference>
<dbReference type="HAMAP" id="MF_00802">
    <property type="entry name" value="GlnE"/>
    <property type="match status" value="1"/>
</dbReference>
<evidence type="ECO:0000256" key="4">
    <source>
        <dbReference type="ARBA" id="ARBA00022840"/>
    </source>
</evidence>
<comment type="caution">
    <text evidence="10">The sequence shown here is derived from an EMBL/GenBank/DDBJ whole genome shotgun (WGS) entry which is preliminary data.</text>
</comment>
<evidence type="ECO:0000259" key="8">
    <source>
        <dbReference type="Pfam" id="PF03710"/>
    </source>
</evidence>
<dbReference type="SUPFAM" id="SSF81301">
    <property type="entry name" value="Nucleotidyltransferase"/>
    <property type="match status" value="2"/>
</dbReference>
<evidence type="ECO:0000256" key="6">
    <source>
        <dbReference type="ARBA" id="ARBA00023268"/>
    </source>
</evidence>
<feature type="domain" description="Glutamate-ammonia ligase adenylyltransferase repeated" evidence="8">
    <location>
        <begin position="590"/>
        <end position="824"/>
    </location>
</feature>
<keyword evidence="5 7" id="KW-0460">Magnesium</keyword>
<accession>A0ABT2JK89</accession>
<dbReference type="Gene3D" id="3.30.460.10">
    <property type="entry name" value="Beta Polymerase, domain 2"/>
    <property type="match status" value="2"/>
</dbReference>
<organism evidence="10 11">
    <name type="scientific">Actinophytocola gossypii</name>
    <dbReference type="NCBI Taxonomy" id="2812003"/>
    <lineage>
        <taxon>Bacteria</taxon>
        <taxon>Bacillati</taxon>
        <taxon>Actinomycetota</taxon>
        <taxon>Actinomycetes</taxon>
        <taxon>Pseudonocardiales</taxon>
        <taxon>Pseudonocardiaceae</taxon>
    </lineage>
</organism>
<comment type="cofactor">
    <cofactor evidence="7">
        <name>Mg(2+)</name>
        <dbReference type="ChEBI" id="CHEBI:18420"/>
    </cofactor>
</comment>
<keyword evidence="4 7" id="KW-0067">ATP-binding</keyword>